<name>A0A1I0E9V2_9BACT</name>
<sequence length="122" mass="13725">MKKVALFVCLLIAAPGVIYAASRADNPTSITARATALTRSIADRIRLDEGQYLRLKQLNIRMLSEQEDLKSRFAAEQPILDQRLADAQLYYEMALLDMLRPAQRSLFDQHRASMTALGTLSK</sequence>
<dbReference type="EMBL" id="FOHS01000002">
    <property type="protein sequence ID" value="SET41801.1"/>
    <property type="molecule type" value="Genomic_DNA"/>
</dbReference>
<feature type="signal peptide" evidence="1">
    <location>
        <begin position="1"/>
        <end position="20"/>
    </location>
</feature>
<dbReference type="OrthoDB" id="882534at2"/>
<keyword evidence="3" id="KW-1185">Reference proteome</keyword>
<gene>
    <name evidence="2" type="ORF">SAMN04487998_1753</name>
</gene>
<proteinExistence type="predicted"/>
<keyword evidence="1" id="KW-0732">Signal</keyword>
<protein>
    <recommendedName>
        <fullName evidence="4">Heavy-metal resistance</fullName>
    </recommendedName>
</protein>
<dbReference type="AlphaFoldDB" id="A0A1I0E9V2"/>
<dbReference type="RefSeq" id="WP_092770478.1">
    <property type="nucleotide sequence ID" value="NZ_FOHS01000002.1"/>
</dbReference>
<feature type="chain" id="PRO_5011669439" description="Heavy-metal resistance" evidence="1">
    <location>
        <begin position="21"/>
        <end position="122"/>
    </location>
</feature>
<evidence type="ECO:0000313" key="2">
    <source>
        <dbReference type="EMBL" id="SET41801.1"/>
    </source>
</evidence>
<dbReference type="Proteomes" id="UP000198697">
    <property type="component" value="Unassembled WGS sequence"/>
</dbReference>
<evidence type="ECO:0000313" key="3">
    <source>
        <dbReference type="Proteomes" id="UP000198697"/>
    </source>
</evidence>
<evidence type="ECO:0000256" key="1">
    <source>
        <dbReference type="SAM" id="SignalP"/>
    </source>
</evidence>
<reference evidence="3" key="1">
    <citation type="submission" date="2016-10" db="EMBL/GenBank/DDBJ databases">
        <authorList>
            <person name="Varghese N."/>
            <person name="Submissions S."/>
        </authorList>
    </citation>
    <scope>NUCLEOTIDE SEQUENCE [LARGE SCALE GENOMIC DNA]</scope>
    <source>
        <strain evidence="3">DSM 15310</strain>
    </source>
</reference>
<organism evidence="2 3">
    <name type="scientific">Hymenobacter actinosclerus</name>
    <dbReference type="NCBI Taxonomy" id="82805"/>
    <lineage>
        <taxon>Bacteria</taxon>
        <taxon>Pseudomonadati</taxon>
        <taxon>Bacteroidota</taxon>
        <taxon>Cytophagia</taxon>
        <taxon>Cytophagales</taxon>
        <taxon>Hymenobacteraceae</taxon>
        <taxon>Hymenobacter</taxon>
    </lineage>
</organism>
<evidence type="ECO:0008006" key="4">
    <source>
        <dbReference type="Google" id="ProtNLM"/>
    </source>
</evidence>
<accession>A0A1I0E9V2</accession>